<comment type="caution">
    <text evidence="1">The sequence shown here is derived from an EMBL/GenBank/DDBJ whole genome shotgun (WGS) entry which is preliminary data.</text>
</comment>
<proteinExistence type="predicted"/>
<reference evidence="2" key="1">
    <citation type="journal article" date="2019" name="Int. J. Syst. Evol. Microbiol.">
        <title>The Global Catalogue of Microorganisms (GCM) 10K type strain sequencing project: providing services to taxonomists for standard genome sequencing and annotation.</title>
        <authorList>
            <consortium name="The Broad Institute Genomics Platform"/>
            <consortium name="The Broad Institute Genome Sequencing Center for Infectious Disease"/>
            <person name="Wu L."/>
            <person name="Ma J."/>
        </authorList>
    </citation>
    <scope>NUCLEOTIDE SEQUENCE [LARGE SCALE GENOMIC DNA]</scope>
    <source>
        <strain evidence="2">JCM 31405</strain>
    </source>
</reference>
<name>A0ABQ2SDL6_9DEIO</name>
<evidence type="ECO:0000313" key="1">
    <source>
        <dbReference type="EMBL" id="GGS11519.1"/>
    </source>
</evidence>
<keyword evidence="2" id="KW-1185">Reference proteome</keyword>
<dbReference type="Proteomes" id="UP000644548">
    <property type="component" value="Unassembled WGS sequence"/>
</dbReference>
<evidence type="ECO:0000313" key="2">
    <source>
        <dbReference type="Proteomes" id="UP000644548"/>
    </source>
</evidence>
<organism evidence="1 2">
    <name type="scientific">Deinococcus sedimenti</name>
    <dbReference type="NCBI Taxonomy" id="1867090"/>
    <lineage>
        <taxon>Bacteria</taxon>
        <taxon>Thermotogati</taxon>
        <taxon>Deinococcota</taxon>
        <taxon>Deinococci</taxon>
        <taxon>Deinococcales</taxon>
        <taxon>Deinococcaceae</taxon>
        <taxon>Deinococcus</taxon>
    </lineage>
</organism>
<accession>A0ABQ2SDL6</accession>
<sequence>MPFTPGRPLPDEEAAAQDGALYLAVRPDLRLVTFERRAGQWYWRVLSDERPHGPGTWADVQRILTAPTVEDQP</sequence>
<dbReference type="EMBL" id="BMQN01000036">
    <property type="protein sequence ID" value="GGS11519.1"/>
    <property type="molecule type" value="Genomic_DNA"/>
</dbReference>
<dbReference type="RefSeq" id="WP_189075057.1">
    <property type="nucleotide sequence ID" value="NZ_BMQN01000036.1"/>
</dbReference>
<gene>
    <name evidence="1" type="ORF">GCM10008960_41810</name>
</gene>
<protein>
    <submittedName>
        <fullName evidence="1">Uncharacterized protein</fullName>
    </submittedName>
</protein>